<dbReference type="Proteomes" id="UP000595140">
    <property type="component" value="Unassembled WGS sequence"/>
</dbReference>
<dbReference type="AlphaFoldDB" id="A0A484L9K3"/>
<proteinExistence type="predicted"/>
<protein>
    <submittedName>
        <fullName evidence="1">Uncharacterized protein</fullName>
    </submittedName>
</protein>
<name>A0A484L9K3_9ASTE</name>
<keyword evidence="2" id="KW-1185">Reference proteome</keyword>
<evidence type="ECO:0000313" key="2">
    <source>
        <dbReference type="Proteomes" id="UP000595140"/>
    </source>
</evidence>
<evidence type="ECO:0000313" key="1">
    <source>
        <dbReference type="EMBL" id="VFQ72924.1"/>
    </source>
</evidence>
<organism evidence="1 2">
    <name type="scientific">Cuscuta campestris</name>
    <dbReference type="NCBI Taxonomy" id="132261"/>
    <lineage>
        <taxon>Eukaryota</taxon>
        <taxon>Viridiplantae</taxon>
        <taxon>Streptophyta</taxon>
        <taxon>Embryophyta</taxon>
        <taxon>Tracheophyta</taxon>
        <taxon>Spermatophyta</taxon>
        <taxon>Magnoliopsida</taxon>
        <taxon>eudicotyledons</taxon>
        <taxon>Gunneridae</taxon>
        <taxon>Pentapetalae</taxon>
        <taxon>asterids</taxon>
        <taxon>lamiids</taxon>
        <taxon>Solanales</taxon>
        <taxon>Convolvulaceae</taxon>
        <taxon>Cuscuteae</taxon>
        <taxon>Cuscuta</taxon>
        <taxon>Cuscuta subgen. Grammica</taxon>
        <taxon>Cuscuta sect. Cleistogrammica</taxon>
    </lineage>
</organism>
<gene>
    <name evidence="1" type="ORF">CCAM_LOCUS14700</name>
</gene>
<sequence>MLFRSAFCDCIKMMGHIVWICAKCTKAISAIGLFINGGKIEASNCKAIPISFYIYSRYLYKVELNNCGDAMCQAR</sequence>
<reference evidence="1 2" key="1">
    <citation type="submission" date="2018-04" db="EMBL/GenBank/DDBJ databases">
        <authorList>
            <person name="Vogel A."/>
        </authorList>
    </citation>
    <scope>NUCLEOTIDE SEQUENCE [LARGE SCALE GENOMIC DNA]</scope>
</reference>
<dbReference type="EMBL" id="OOIL02001117">
    <property type="protein sequence ID" value="VFQ72924.1"/>
    <property type="molecule type" value="Genomic_DNA"/>
</dbReference>
<accession>A0A484L9K3</accession>